<evidence type="ECO:0000256" key="6">
    <source>
        <dbReference type="ARBA" id="ARBA00023136"/>
    </source>
</evidence>
<keyword evidence="3" id="KW-0813">Transport</keyword>
<feature type="transmembrane region" description="Helical" evidence="18">
    <location>
        <begin position="548"/>
        <end position="568"/>
    </location>
</feature>
<dbReference type="Pfam" id="PF08513">
    <property type="entry name" value="LisH"/>
    <property type="match status" value="1"/>
</dbReference>
<evidence type="ECO:0000256" key="13">
    <source>
        <dbReference type="ARBA" id="ARBA00056522"/>
    </source>
</evidence>
<comment type="catalytic activity">
    <reaction evidence="10">
        <text>GTP(in) = GTP(out)</text>
        <dbReference type="Rhea" id="RHEA:75787"/>
        <dbReference type="ChEBI" id="CHEBI:37565"/>
    </reaction>
</comment>
<feature type="compositionally biased region" description="Polar residues" evidence="17">
    <location>
        <begin position="60"/>
        <end position="73"/>
    </location>
</feature>
<evidence type="ECO:0000259" key="21">
    <source>
        <dbReference type="PROSITE" id="PS50897"/>
    </source>
</evidence>
<dbReference type="InterPro" id="IPR006594">
    <property type="entry name" value="LisH"/>
</dbReference>
<evidence type="ECO:0000256" key="15">
    <source>
        <dbReference type="ARBA" id="ARBA00079665"/>
    </source>
</evidence>
<evidence type="ECO:0000256" key="5">
    <source>
        <dbReference type="ARBA" id="ARBA00022989"/>
    </source>
</evidence>
<evidence type="ECO:0000256" key="3">
    <source>
        <dbReference type="ARBA" id="ARBA00022448"/>
    </source>
</evidence>
<evidence type="ECO:0000256" key="18">
    <source>
        <dbReference type="SAM" id="Phobius"/>
    </source>
</evidence>
<feature type="transmembrane region" description="Helical" evidence="18">
    <location>
        <begin position="580"/>
        <end position="600"/>
    </location>
</feature>
<dbReference type="InterPro" id="IPR050382">
    <property type="entry name" value="MFS_Na/Anion_cotransporter"/>
</dbReference>
<evidence type="ECO:0000313" key="22">
    <source>
        <dbReference type="EMBL" id="KAK3539912.1"/>
    </source>
</evidence>
<accession>A0AAE0R2E2</accession>
<comment type="catalytic activity">
    <reaction evidence="12">
        <text>ADP(in) = ADP(out)</text>
        <dbReference type="Rhea" id="RHEA:75783"/>
        <dbReference type="ChEBI" id="CHEBI:456216"/>
    </reaction>
</comment>
<dbReference type="CDD" id="cd17380">
    <property type="entry name" value="MFS_SLC17A9_like"/>
    <property type="match status" value="1"/>
</dbReference>
<dbReference type="PROSITE" id="PS00217">
    <property type="entry name" value="SUGAR_TRANSPORT_2"/>
    <property type="match status" value="1"/>
</dbReference>
<dbReference type="InterPro" id="IPR044777">
    <property type="entry name" value="SLC17A9-like"/>
</dbReference>
<name>A0AAE0R2E2_9TELE</name>
<evidence type="ECO:0000313" key="23">
    <source>
        <dbReference type="Proteomes" id="UP001274896"/>
    </source>
</evidence>
<dbReference type="GO" id="GO:0046983">
    <property type="term" value="F:protein dimerization activity"/>
    <property type="evidence" value="ECO:0007669"/>
    <property type="project" value="InterPro"/>
</dbReference>
<evidence type="ECO:0000256" key="7">
    <source>
        <dbReference type="ARBA" id="ARBA00023228"/>
    </source>
</evidence>
<feature type="transmembrane region" description="Helical" evidence="18">
    <location>
        <begin position="486"/>
        <end position="505"/>
    </location>
</feature>
<evidence type="ECO:0000256" key="8">
    <source>
        <dbReference type="ARBA" id="ARBA00023329"/>
    </source>
</evidence>
<dbReference type="PROSITE" id="PS50888">
    <property type="entry name" value="BHLH"/>
    <property type="match status" value="1"/>
</dbReference>
<feature type="transmembrane region" description="Helical" evidence="18">
    <location>
        <begin position="730"/>
        <end position="753"/>
    </location>
</feature>
<dbReference type="AlphaFoldDB" id="A0AAE0R2E2"/>
<comment type="similarity">
    <text evidence="2">Belongs to the major facilitator superfamily. Sodium/anion cotransporter family.</text>
</comment>
<dbReference type="Gene3D" id="4.10.280.10">
    <property type="entry name" value="Helix-loop-helix DNA-binding domain"/>
    <property type="match status" value="1"/>
</dbReference>
<dbReference type="SMART" id="SM00757">
    <property type="entry name" value="CRA"/>
    <property type="match status" value="1"/>
</dbReference>
<feature type="transmembrane region" description="Helical" evidence="18">
    <location>
        <begin position="454"/>
        <end position="474"/>
    </location>
</feature>
<dbReference type="SMART" id="SM00668">
    <property type="entry name" value="CTLH"/>
    <property type="match status" value="1"/>
</dbReference>
<dbReference type="InterPro" id="IPR036638">
    <property type="entry name" value="HLH_DNA-bd_sf"/>
</dbReference>
<comment type="function">
    <text evidence="13">Voltage-gated ATP nucleotide uniporter that can also transport the purine nucleotides ADP and GTP. Uses the membrane potential as the driving force to control ATP accumulation in lysosomes and secretory vesicles. By controlling ATP storage in lysosomes, regulates ATP-dependent proteins of these organelles. Also indirectly regulates the exocytosis of ATP through its import into lysosomes in astrocytes and secretory vesicles such as adrenal chromaffin granules, mucin granules and synaptic vesicles.</text>
</comment>
<dbReference type="GO" id="GO:1904669">
    <property type="term" value="P:ATP export"/>
    <property type="evidence" value="ECO:0007669"/>
    <property type="project" value="UniProtKB-ARBA"/>
</dbReference>
<dbReference type="Pfam" id="PF07690">
    <property type="entry name" value="MFS_1"/>
    <property type="match status" value="1"/>
</dbReference>
<dbReference type="PROSITE" id="PS50896">
    <property type="entry name" value="LISH"/>
    <property type="match status" value="1"/>
</dbReference>
<dbReference type="InterPro" id="IPR005829">
    <property type="entry name" value="Sugar_transporter_CS"/>
</dbReference>
<keyword evidence="7" id="KW-0458">Lysosome</keyword>
<keyword evidence="23" id="KW-1185">Reference proteome</keyword>
<dbReference type="PANTHER" id="PTHR11662:SF279">
    <property type="entry name" value="VOLTAGE-GATED PURINE NUCLEOTIDE UNIPORTER SLC17A9"/>
    <property type="match status" value="1"/>
</dbReference>
<dbReference type="Proteomes" id="UP001274896">
    <property type="component" value="Unassembled WGS sequence"/>
</dbReference>
<feature type="region of interest" description="Disordered" evidence="17">
    <location>
        <begin position="33"/>
        <end position="73"/>
    </location>
</feature>
<dbReference type="PROSITE" id="PS50850">
    <property type="entry name" value="MFS"/>
    <property type="match status" value="1"/>
</dbReference>
<keyword evidence="5 18" id="KW-1133">Transmembrane helix</keyword>
<evidence type="ECO:0000256" key="1">
    <source>
        <dbReference type="ARBA" id="ARBA00004155"/>
    </source>
</evidence>
<dbReference type="SUPFAM" id="SSF103473">
    <property type="entry name" value="MFS general substrate transporter"/>
    <property type="match status" value="1"/>
</dbReference>
<keyword evidence="4 18" id="KW-0812">Transmembrane</keyword>
<evidence type="ECO:0000256" key="2">
    <source>
        <dbReference type="ARBA" id="ARBA00008586"/>
    </source>
</evidence>
<evidence type="ECO:0000256" key="16">
    <source>
        <dbReference type="ARBA" id="ARBA00079853"/>
    </source>
</evidence>
<keyword evidence="6 18" id="KW-0472">Membrane</keyword>
<dbReference type="GO" id="GO:0005765">
    <property type="term" value="C:lysosomal membrane"/>
    <property type="evidence" value="ECO:0007669"/>
    <property type="project" value="UniProtKB-SubCell"/>
</dbReference>
<keyword evidence="8" id="KW-0968">Cytoplasmic vesicle</keyword>
<dbReference type="InterPro" id="IPR011598">
    <property type="entry name" value="bHLH_dom"/>
</dbReference>
<dbReference type="InterPro" id="IPR036259">
    <property type="entry name" value="MFS_trans_sf"/>
</dbReference>
<dbReference type="Gene3D" id="1.20.1250.20">
    <property type="entry name" value="MFS general substrate transporter like domains"/>
    <property type="match status" value="2"/>
</dbReference>
<evidence type="ECO:0000259" key="19">
    <source>
        <dbReference type="PROSITE" id="PS50850"/>
    </source>
</evidence>
<gene>
    <name evidence="22" type="ORF">QTP70_019558</name>
</gene>
<organism evidence="22 23">
    <name type="scientific">Hemibagrus guttatus</name>
    <dbReference type="NCBI Taxonomy" id="175788"/>
    <lineage>
        <taxon>Eukaryota</taxon>
        <taxon>Metazoa</taxon>
        <taxon>Chordata</taxon>
        <taxon>Craniata</taxon>
        <taxon>Vertebrata</taxon>
        <taxon>Euteleostomi</taxon>
        <taxon>Actinopterygii</taxon>
        <taxon>Neopterygii</taxon>
        <taxon>Teleostei</taxon>
        <taxon>Ostariophysi</taxon>
        <taxon>Siluriformes</taxon>
        <taxon>Bagridae</taxon>
        <taxon>Hemibagrus</taxon>
    </lineage>
</organism>
<dbReference type="InterPro" id="IPR011701">
    <property type="entry name" value="MFS"/>
</dbReference>
<evidence type="ECO:0000256" key="11">
    <source>
        <dbReference type="ARBA" id="ARBA00044897"/>
    </source>
</evidence>
<feature type="compositionally biased region" description="Polar residues" evidence="17">
    <location>
        <begin position="33"/>
        <end position="51"/>
    </location>
</feature>
<dbReference type="FunFam" id="1.20.1250.20:FF:000150">
    <property type="entry name" value="Solute carrier family 17 member 9"/>
    <property type="match status" value="1"/>
</dbReference>
<sequence>MNAGRKNSPGFGHWSPCSVSFVGVVSEKSGTEVQMGSTVTNKNERSFNSPDESYKRVQDRSASTVRPESWPRTVNASERRRMRDLNAALDGLRAAVPYRGNDSKKLSKIATLLLAKDYILMQAHALEQMYKIVTQRNLEQNVTSRVFLPQDQRLQCAQILGEFMLPTAIVNTYFFYRRNYSIDGSMMSYAEKPEDITKEEWMEKLNNVHIQRADMNRLIMNYLVTEGFKEAAEKFRMESGIEPSVDLDSLDERIKIREMILKGQIQEAISLINSLHPELLDTNRYLYFHLQQQHLIELIRLRETEAALEFAQSQLAEQGEESRECLTEMERTLALLAFDNPEESPFGDLLNMMQRQKVWSEVNQAVLDYENRESTPKLAKLLKLLLWAQNELDQKKVKYPKMTDLSKGTIEDPKSLVRIWTLLLLLVTCLLYWARMAMPVCAATMAKQFGWNKMESGLVLGVFFWGYCFTQVLGGHASDKIGGERVLIISTFSWAFMTAITPLLVTMGFPPLITIMVARFLMGVLQGVHYPSLNSICAQRVAEGERGFLMSTLGCGSYLGMLMVGGLGSVMLEWYGWESVFYGPGFLSTLWACCVWRWLLRGPTDTLDSLWSNSGSTFQAPFSQTCWYHLLKQPSVWAVIIAHLCHSSTHFTLLSWLPTFFKETYPHAKDWVFNVIPWLVALPSSLFGGCISDHLIREGAVLLSSFNCCKFCSMGLGSVFIYFLCTATTFLHAVVFVSAAFGLSTFNSSGVAVNVHDLAPSCAGALFGIMNTCAAFTSLLMVYISGYLIEVTGSWLTVFGQLILVNFVGVAVFIIFGEAKQVDQVDQTPVTCI</sequence>
<dbReference type="PROSITE" id="PS50897">
    <property type="entry name" value="CTLH"/>
    <property type="match status" value="1"/>
</dbReference>
<feature type="transmembrane region" description="Helical" evidence="18">
    <location>
        <begin position="795"/>
        <end position="816"/>
    </location>
</feature>
<evidence type="ECO:0000256" key="14">
    <source>
        <dbReference type="ARBA" id="ARBA00074107"/>
    </source>
</evidence>
<dbReference type="SMART" id="SM00667">
    <property type="entry name" value="LisH"/>
    <property type="match status" value="1"/>
</dbReference>
<dbReference type="GO" id="GO:0072530">
    <property type="term" value="P:purine-containing compound transmembrane transport"/>
    <property type="evidence" value="ECO:0007669"/>
    <property type="project" value="UniProtKB-ARBA"/>
</dbReference>
<feature type="transmembrane region" description="Helical" evidence="18">
    <location>
        <begin position="765"/>
        <end position="789"/>
    </location>
</feature>
<reference evidence="22" key="1">
    <citation type="submission" date="2023-06" db="EMBL/GenBank/DDBJ databases">
        <title>Male Hemibagrus guttatus genome.</title>
        <authorList>
            <person name="Bian C."/>
        </authorList>
    </citation>
    <scope>NUCLEOTIDE SEQUENCE</scope>
    <source>
        <strain evidence="22">Male_cb2023</strain>
        <tissue evidence="22">Muscle</tissue>
    </source>
</reference>
<dbReference type="Pfam" id="PF10607">
    <property type="entry name" value="CTLH"/>
    <property type="match status" value="1"/>
</dbReference>
<dbReference type="InterPro" id="IPR024964">
    <property type="entry name" value="CTLH/CRA"/>
</dbReference>
<evidence type="ECO:0000256" key="10">
    <source>
        <dbReference type="ARBA" id="ARBA00036284"/>
    </source>
</evidence>
<feature type="transmembrane region" description="Helical" evidence="18">
    <location>
        <begin position="416"/>
        <end position="434"/>
    </location>
</feature>
<evidence type="ECO:0000256" key="4">
    <source>
        <dbReference type="ARBA" id="ARBA00022692"/>
    </source>
</evidence>
<dbReference type="SUPFAM" id="SSF47459">
    <property type="entry name" value="HLH, helix-loop-helix DNA-binding domain"/>
    <property type="match status" value="1"/>
</dbReference>
<evidence type="ECO:0000259" key="20">
    <source>
        <dbReference type="PROSITE" id="PS50888"/>
    </source>
</evidence>
<dbReference type="EMBL" id="JAUCMX010000007">
    <property type="protein sequence ID" value="KAK3539912.1"/>
    <property type="molecule type" value="Genomic_DNA"/>
</dbReference>
<dbReference type="InterPro" id="IPR020846">
    <property type="entry name" value="MFS_dom"/>
</dbReference>
<dbReference type="GO" id="GO:0042584">
    <property type="term" value="C:chromaffin granule membrane"/>
    <property type="evidence" value="ECO:0007669"/>
    <property type="project" value="UniProtKB-SubCell"/>
</dbReference>
<dbReference type="InterPro" id="IPR013144">
    <property type="entry name" value="CRA_dom"/>
</dbReference>
<proteinExistence type="inferred from homology"/>
<comment type="catalytic activity">
    <reaction evidence="11">
        <text>ATP(in) = ATP(out)</text>
        <dbReference type="Rhea" id="RHEA:75687"/>
        <dbReference type="ChEBI" id="CHEBI:30616"/>
    </reaction>
</comment>
<feature type="domain" description="Major facilitator superfamily (MFS) profile" evidence="19">
    <location>
        <begin position="420"/>
        <end position="821"/>
    </location>
</feature>
<feature type="domain" description="BHLH" evidence="20">
    <location>
        <begin position="69"/>
        <end position="122"/>
    </location>
</feature>
<evidence type="ECO:0000256" key="17">
    <source>
        <dbReference type="SAM" id="MobiDB-lite"/>
    </source>
</evidence>
<dbReference type="SMART" id="SM00353">
    <property type="entry name" value="HLH"/>
    <property type="match status" value="1"/>
</dbReference>
<feature type="domain" description="CTLH" evidence="21">
    <location>
        <begin position="249"/>
        <end position="306"/>
    </location>
</feature>
<dbReference type="InterPro" id="IPR006595">
    <property type="entry name" value="CTLH_C"/>
</dbReference>
<comment type="caution">
    <text evidence="22">The sequence shown here is derived from an EMBL/GenBank/DDBJ whole genome shotgun (WGS) entry which is preliminary data.</text>
</comment>
<comment type="subcellular location">
    <subcellularLocation>
        <location evidence="9">Cytoplasmic vesicle</location>
        <location evidence="9">Secretory vesicle</location>
        <location evidence="9">Chromaffin granule membrane</location>
        <topology evidence="9">Multi-pass membrane protein</topology>
    </subcellularLocation>
    <subcellularLocation>
        <location evidence="1">Lysosome membrane</location>
        <topology evidence="1">Multi-pass membrane protein</topology>
    </subcellularLocation>
</comment>
<protein>
    <recommendedName>
        <fullName evidence="14">Voltage-gated purine nucleotide uniporter SLC17A9</fullName>
    </recommendedName>
    <alternativeName>
        <fullName evidence="16">Solute carrier family 17 member 9</fullName>
    </alternativeName>
    <alternativeName>
        <fullName evidence="15">Vesicular nucleotide transporter</fullName>
    </alternativeName>
</protein>
<dbReference type="PANTHER" id="PTHR11662">
    <property type="entry name" value="SOLUTE CARRIER FAMILY 17"/>
    <property type="match status" value="1"/>
</dbReference>
<dbReference type="FunFam" id="1.20.1250.20:FF:000059">
    <property type="entry name" value="Solute carrier family 17 member 9"/>
    <property type="match status" value="1"/>
</dbReference>
<evidence type="ECO:0000256" key="9">
    <source>
        <dbReference type="ARBA" id="ARBA00024185"/>
    </source>
</evidence>
<dbReference type="GO" id="GO:0160042">
    <property type="term" value="F:purine nucleotide uniporter activity"/>
    <property type="evidence" value="ECO:0007669"/>
    <property type="project" value="UniProtKB-ARBA"/>
</dbReference>
<dbReference type="Pfam" id="PF00010">
    <property type="entry name" value="HLH"/>
    <property type="match status" value="1"/>
</dbReference>
<evidence type="ECO:0000256" key="12">
    <source>
        <dbReference type="ARBA" id="ARBA00051849"/>
    </source>
</evidence>